<evidence type="ECO:0008006" key="9">
    <source>
        <dbReference type="Google" id="ProtNLM"/>
    </source>
</evidence>
<dbReference type="PANTHER" id="PTHR37445:SF3">
    <property type="entry name" value="ZINC FINGER PHD-TYPE DOMAIN-CONTAINING PROTEIN"/>
    <property type="match status" value="1"/>
</dbReference>
<keyword evidence="1" id="KW-0479">Metal-binding</keyword>
<dbReference type="Gene3D" id="3.30.40.10">
    <property type="entry name" value="Zinc/RING finger domain, C3HC4 (zinc finger)"/>
    <property type="match status" value="1"/>
</dbReference>
<sequence length="282" mass="31891">MPAFCIICETAVTPSTPSVKCVKCKKNCHLKCCELTPSETAVNSSWTCGKCSVSFGSLNTVVSLSDIEQLFEKQFEKVKTELRSDFSKMIDEKFQLLNNRISVIENNVQNLESEFNRCINSAPKAVASITINDVVCELNDRKERSNNILIFNVPESKESKVEDRVKSDLSFINSILEPLGTFPTAKKIFRLGFPKPNVVRPLKLVFENKEEAKCILRSNKNNPSKINHFHADLTKIQRESNAATIKEFKDRKSKGESNITLNYKDNIAHISTRNVTDHQTKN</sequence>
<keyword evidence="8" id="KW-1185">Reference proteome</keyword>
<dbReference type="InterPro" id="IPR013083">
    <property type="entry name" value="Znf_RING/FYVE/PHD"/>
</dbReference>
<dbReference type="AlphaFoldDB" id="A0AA38MJA6"/>
<feature type="domain" description="PHD-type" evidence="5">
    <location>
        <begin position="2"/>
        <end position="54"/>
    </location>
</feature>
<evidence type="ECO:0000313" key="7">
    <source>
        <dbReference type="EMBL" id="KAJ3659435.1"/>
    </source>
</evidence>
<organism evidence="7 8">
    <name type="scientific">Zophobas morio</name>
    <dbReference type="NCBI Taxonomy" id="2755281"/>
    <lineage>
        <taxon>Eukaryota</taxon>
        <taxon>Metazoa</taxon>
        <taxon>Ecdysozoa</taxon>
        <taxon>Arthropoda</taxon>
        <taxon>Hexapoda</taxon>
        <taxon>Insecta</taxon>
        <taxon>Pterygota</taxon>
        <taxon>Neoptera</taxon>
        <taxon>Endopterygota</taxon>
        <taxon>Coleoptera</taxon>
        <taxon>Polyphaga</taxon>
        <taxon>Cucujiformia</taxon>
        <taxon>Tenebrionidae</taxon>
        <taxon>Zophobas</taxon>
    </lineage>
</organism>
<evidence type="ECO:0000313" key="8">
    <source>
        <dbReference type="Proteomes" id="UP001168821"/>
    </source>
</evidence>
<name>A0AA38MJA6_9CUCU</name>
<keyword evidence="2 4" id="KW-0863">Zinc-finger</keyword>
<gene>
    <name evidence="7" type="ORF">Zmor_011124</name>
</gene>
<dbReference type="InterPro" id="IPR011011">
    <property type="entry name" value="Znf_FYVE_PHD"/>
</dbReference>
<dbReference type="PANTHER" id="PTHR37445">
    <property type="entry name" value="PROTEIN CBG24663"/>
    <property type="match status" value="1"/>
</dbReference>
<feature type="domain" description="Phorbol-ester/DAG-type" evidence="6">
    <location>
        <begin position="1"/>
        <end position="40"/>
    </location>
</feature>
<keyword evidence="3" id="KW-0862">Zinc</keyword>
<dbReference type="InterPro" id="IPR001965">
    <property type="entry name" value="Znf_PHD"/>
</dbReference>
<evidence type="ECO:0000256" key="2">
    <source>
        <dbReference type="ARBA" id="ARBA00022771"/>
    </source>
</evidence>
<dbReference type="CDD" id="cd15489">
    <property type="entry name" value="PHD_SF"/>
    <property type="match status" value="1"/>
</dbReference>
<reference evidence="7" key="1">
    <citation type="journal article" date="2023" name="G3 (Bethesda)">
        <title>Whole genome assemblies of Zophobas morio and Tenebrio molitor.</title>
        <authorList>
            <person name="Kaur S."/>
            <person name="Stinson S.A."/>
            <person name="diCenzo G.C."/>
        </authorList>
    </citation>
    <scope>NUCLEOTIDE SEQUENCE</scope>
    <source>
        <strain evidence="7">QUZm001</strain>
    </source>
</reference>
<accession>A0AA38MJA6</accession>
<dbReference type="SUPFAM" id="SSF57903">
    <property type="entry name" value="FYVE/PHD zinc finger"/>
    <property type="match status" value="1"/>
</dbReference>
<comment type="caution">
    <text evidence="7">The sequence shown here is derived from an EMBL/GenBank/DDBJ whole genome shotgun (WGS) entry which is preliminary data.</text>
</comment>
<dbReference type="InterPro" id="IPR002219">
    <property type="entry name" value="PKC_DAG/PE"/>
</dbReference>
<evidence type="ECO:0000256" key="4">
    <source>
        <dbReference type="PROSITE-ProRule" id="PRU00146"/>
    </source>
</evidence>
<evidence type="ECO:0000259" key="6">
    <source>
        <dbReference type="PROSITE" id="PS50081"/>
    </source>
</evidence>
<proteinExistence type="predicted"/>
<dbReference type="SMART" id="SM00249">
    <property type="entry name" value="PHD"/>
    <property type="match status" value="1"/>
</dbReference>
<protein>
    <recommendedName>
        <fullName evidence="9">Zinc finger DNA binding protein</fullName>
    </recommendedName>
</protein>
<dbReference type="Proteomes" id="UP001168821">
    <property type="component" value="Unassembled WGS sequence"/>
</dbReference>
<evidence type="ECO:0000256" key="3">
    <source>
        <dbReference type="ARBA" id="ARBA00022833"/>
    </source>
</evidence>
<evidence type="ECO:0000259" key="5">
    <source>
        <dbReference type="PROSITE" id="PS50016"/>
    </source>
</evidence>
<dbReference type="InterPro" id="IPR019787">
    <property type="entry name" value="Znf_PHD-finger"/>
</dbReference>
<dbReference type="GO" id="GO:0008270">
    <property type="term" value="F:zinc ion binding"/>
    <property type="evidence" value="ECO:0007669"/>
    <property type="project" value="UniProtKB-KW"/>
</dbReference>
<dbReference type="PROSITE" id="PS50081">
    <property type="entry name" value="ZF_DAG_PE_2"/>
    <property type="match status" value="1"/>
</dbReference>
<dbReference type="PROSITE" id="PS50016">
    <property type="entry name" value="ZF_PHD_2"/>
    <property type="match status" value="1"/>
</dbReference>
<evidence type="ECO:0000256" key="1">
    <source>
        <dbReference type="ARBA" id="ARBA00022723"/>
    </source>
</evidence>
<dbReference type="EMBL" id="JALNTZ010000003">
    <property type="protein sequence ID" value="KAJ3659435.1"/>
    <property type="molecule type" value="Genomic_DNA"/>
</dbReference>